<keyword evidence="3" id="KW-1185">Reference proteome</keyword>
<gene>
    <name evidence="2" type="ORF">DPMN_070854</name>
</gene>
<evidence type="ECO:0000256" key="1">
    <source>
        <dbReference type="SAM" id="MobiDB-lite"/>
    </source>
</evidence>
<protein>
    <submittedName>
        <fullName evidence="2">Uncharacterized protein</fullName>
    </submittedName>
</protein>
<comment type="caution">
    <text evidence="2">The sequence shown here is derived from an EMBL/GenBank/DDBJ whole genome shotgun (WGS) entry which is preliminary data.</text>
</comment>
<dbReference type="AlphaFoldDB" id="A0A9D4BVX5"/>
<evidence type="ECO:0000313" key="2">
    <source>
        <dbReference type="EMBL" id="KAH3711349.1"/>
    </source>
</evidence>
<evidence type="ECO:0000313" key="3">
    <source>
        <dbReference type="Proteomes" id="UP000828390"/>
    </source>
</evidence>
<accession>A0A9D4BVX5</accession>
<sequence>MAATTLTLPLGPLHTTHIHSYCGRLTYNYLLYLDHTYSLMKLHTDLLCDSRLRTTLLRRPYYPLTTTNTVDTHQSYNMSNTTYHHHHSPTPPPLPKQGTTNRTTFCRQ</sequence>
<feature type="compositionally biased region" description="Polar residues" evidence="1">
    <location>
        <begin position="97"/>
        <end position="108"/>
    </location>
</feature>
<reference evidence="2" key="1">
    <citation type="journal article" date="2019" name="bioRxiv">
        <title>The Genome of the Zebra Mussel, Dreissena polymorpha: A Resource for Invasive Species Research.</title>
        <authorList>
            <person name="McCartney M.A."/>
            <person name="Auch B."/>
            <person name="Kono T."/>
            <person name="Mallez S."/>
            <person name="Zhang Y."/>
            <person name="Obille A."/>
            <person name="Becker A."/>
            <person name="Abrahante J.E."/>
            <person name="Garbe J."/>
            <person name="Badalamenti J.P."/>
            <person name="Herman A."/>
            <person name="Mangelson H."/>
            <person name="Liachko I."/>
            <person name="Sullivan S."/>
            <person name="Sone E.D."/>
            <person name="Koren S."/>
            <person name="Silverstein K.A.T."/>
            <person name="Beckman K.B."/>
            <person name="Gohl D.M."/>
        </authorList>
    </citation>
    <scope>NUCLEOTIDE SEQUENCE</scope>
    <source>
        <strain evidence="2">Duluth1</strain>
        <tissue evidence="2">Whole animal</tissue>
    </source>
</reference>
<reference evidence="2" key="2">
    <citation type="submission" date="2020-11" db="EMBL/GenBank/DDBJ databases">
        <authorList>
            <person name="McCartney M.A."/>
            <person name="Auch B."/>
            <person name="Kono T."/>
            <person name="Mallez S."/>
            <person name="Becker A."/>
            <person name="Gohl D.M."/>
            <person name="Silverstein K.A.T."/>
            <person name="Koren S."/>
            <person name="Bechman K.B."/>
            <person name="Herman A."/>
            <person name="Abrahante J.E."/>
            <person name="Garbe J."/>
        </authorList>
    </citation>
    <scope>NUCLEOTIDE SEQUENCE</scope>
    <source>
        <strain evidence="2">Duluth1</strain>
        <tissue evidence="2">Whole animal</tissue>
    </source>
</reference>
<dbReference type="EMBL" id="JAIWYP010000014">
    <property type="protein sequence ID" value="KAH3711349.1"/>
    <property type="molecule type" value="Genomic_DNA"/>
</dbReference>
<organism evidence="2 3">
    <name type="scientific">Dreissena polymorpha</name>
    <name type="common">Zebra mussel</name>
    <name type="synonym">Mytilus polymorpha</name>
    <dbReference type="NCBI Taxonomy" id="45954"/>
    <lineage>
        <taxon>Eukaryota</taxon>
        <taxon>Metazoa</taxon>
        <taxon>Spiralia</taxon>
        <taxon>Lophotrochozoa</taxon>
        <taxon>Mollusca</taxon>
        <taxon>Bivalvia</taxon>
        <taxon>Autobranchia</taxon>
        <taxon>Heteroconchia</taxon>
        <taxon>Euheterodonta</taxon>
        <taxon>Imparidentia</taxon>
        <taxon>Neoheterodontei</taxon>
        <taxon>Myida</taxon>
        <taxon>Dreissenoidea</taxon>
        <taxon>Dreissenidae</taxon>
        <taxon>Dreissena</taxon>
    </lineage>
</organism>
<name>A0A9D4BVX5_DREPO</name>
<proteinExistence type="predicted"/>
<feature type="region of interest" description="Disordered" evidence="1">
    <location>
        <begin position="79"/>
        <end position="108"/>
    </location>
</feature>
<dbReference type="Proteomes" id="UP000828390">
    <property type="component" value="Unassembled WGS sequence"/>
</dbReference>